<dbReference type="AlphaFoldDB" id="A0AAN9FQB6"/>
<keyword evidence="1" id="KW-0732">Signal</keyword>
<dbReference type="EMBL" id="JAYKXN010000006">
    <property type="protein sequence ID" value="KAK7280634.1"/>
    <property type="molecule type" value="Genomic_DNA"/>
</dbReference>
<feature type="chain" id="PRO_5042893849" evidence="1">
    <location>
        <begin position="20"/>
        <end position="99"/>
    </location>
</feature>
<protein>
    <submittedName>
        <fullName evidence="2">Uncharacterized protein</fullName>
    </submittedName>
</protein>
<organism evidence="2 3">
    <name type="scientific">Clitoria ternatea</name>
    <name type="common">Butterfly pea</name>
    <dbReference type="NCBI Taxonomy" id="43366"/>
    <lineage>
        <taxon>Eukaryota</taxon>
        <taxon>Viridiplantae</taxon>
        <taxon>Streptophyta</taxon>
        <taxon>Embryophyta</taxon>
        <taxon>Tracheophyta</taxon>
        <taxon>Spermatophyta</taxon>
        <taxon>Magnoliopsida</taxon>
        <taxon>eudicotyledons</taxon>
        <taxon>Gunneridae</taxon>
        <taxon>Pentapetalae</taxon>
        <taxon>rosids</taxon>
        <taxon>fabids</taxon>
        <taxon>Fabales</taxon>
        <taxon>Fabaceae</taxon>
        <taxon>Papilionoideae</taxon>
        <taxon>50 kb inversion clade</taxon>
        <taxon>NPAAA clade</taxon>
        <taxon>indigoferoid/millettioid clade</taxon>
        <taxon>Phaseoleae</taxon>
        <taxon>Clitoria</taxon>
    </lineage>
</organism>
<comment type="caution">
    <text evidence="2">The sequence shown here is derived from an EMBL/GenBank/DDBJ whole genome shotgun (WGS) entry which is preliminary data.</text>
</comment>
<keyword evidence="3" id="KW-1185">Reference proteome</keyword>
<reference evidence="2 3" key="1">
    <citation type="submission" date="2024-01" db="EMBL/GenBank/DDBJ databases">
        <title>The genomes of 5 underutilized Papilionoideae crops provide insights into root nodulation and disease resistance.</title>
        <authorList>
            <person name="Yuan L."/>
        </authorList>
    </citation>
    <scope>NUCLEOTIDE SEQUENCE [LARGE SCALE GENOMIC DNA]</scope>
    <source>
        <strain evidence="2">LY-2023</strain>
        <tissue evidence="2">Leaf</tissue>
    </source>
</reference>
<gene>
    <name evidence="2" type="ORF">RJT34_25699</name>
</gene>
<dbReference type="Proteomes" id="UP001359559">
    <property type="component" value="Unassembled WGS sequence"/>
</dbReference>
<sequence length="99" mass="10847">MASVSLLSQVALSPFPVVALPLSQTVVVPPAAAEPLPRRLKEGLIGFPLKGSFWSAFSRIPSGCQNDIDVDSPVPWRIPHSQFQTGKRIAIYWCFMLLV</sequence>
<evidence type="ECO:0000256" key="1">
    <source>
        <dbReference type="SAM" id="SignalP"/>
    </source>
</evidence>
<name>A0AAN9FQB6_CLITE</name>
<evidence type="ECO:0000313" key="3">
    <source>
        <dbReference type="Proteomes" id="UP001359559"/>
    </source>
</evidence>
<proteinExistence type="predicted"/>
<accession>A0AAN9FQB6</accession>
<evidence type="ECO:0000313" key="2">
    <source>
        <dbReference type="EMBL" id="KAK7280634.1"/>
    </source>
</evidence>
<feature type="signal peptide" evidence="1">
    <location>
        <begin position="1"/>
        <end position="19"/>
    </location>
</feature>